<proteinExistence type="predicted"/>
<name>A0A6A5S6J4_9PLEO</name>
<gene>
    <name evidence="2" type="ORF">M421DRAFT_88129</name>
</gene>
<dbReference type="Proteomes" id="UP000800082">
    <property type="component" value="Unassembled WGS sequence"/>
</dbReference>
<accession>A0A6A5S6J4</accession>
<feature type="region of interest" description="Disordered" evidence="1">
    <location>
        <begin position="279"/>
        <end position="298"/>
    </location>
</feature>
<dbReference type="RefSeq" id="XP_033454354.1">
    <property type="nucleotide sequence ID" value="XM_033597633.1"/>
</dbReference>
<feature type="region of interest" description="Disordered" evidence="1">
    <location>
        <begin position="361"/>
        <end position="384"/>
    </location>
</feature>
<dbReference type="AlphaFoldDB" id="A0A6A5S6J4"/>
<keyword evidence="3" id="KW-1185">Reference proteome</keyword>
<sequence length="384" mass="42335">MASQRVRTTQDTVTDHSSLKIAGPQEDYLGGDTASLSSQPVTPPFPRNQDPHLASRVYTANASARRCIGAALSQSPARSGHSTCIRRIFDDPLRPLALRPRPRDVIYPPLPNVSRQLSPSRKHHQSRNAPLGPHQPLPQDQHSSQDESGISAGSIARSSSESWSDDSIYLEAERLHASPSLAALADGRVWNWLSATDDDRDIDTRTEGAESLDVHPDEPALRNCTALKPNNVIAHEAEMSTDDLTAYLLHSQRQVSSMCETLGFNRLPAKQARKMVDTSTRSCGPNATGPHMNVTPPTARASSFREDLELNPLSPNVCTERGPSKHHKSRTVEVVASQFPTTPRLPIRYQRRHLKENVPFSNENITQDPSKGLRDRGTTAHYIT</sequence>
<organism evidence="2 3">
    <name type="scientific">Didymella exigua CBS 183.55</name>
    <dbReference type="NCBI Taxonomy" id="1150837"/>
    <lineage>
        <taxon>Eukaryota</taxon>
        <taxon>Fungi</taxon>
        <taxon>Dikarya</taxon>
        <taxon>Ascomycota</taxon>
        <taxon>Pezizomycotina</taxon>
        <taxon>Dothideomycetes</taxon>
        <taxon>Pleosporomycetidae</taxon>
        <taxon>Pleosporales</taxon>
        <taxon>Pleosporineae</taxon>
        <taxon>Didymellaceae</taxon>
        <taxon>Didymella</taxon>
    </lineage>
</organism>
<feature type="compositionally biased region" description="Polar residues" evidence="1">
    <location>
        <begin position="1"/>
        <end position="12"/>
    </location>
</feature>
<evidence type="ECO:0000313" key="2">
    <source>
        <dbReference type="EMBL" id="KAF1934106.1"/>
    </source>
</evidence>
<dbReference type="EMBL" id="ML978956">
    <property type="protein sequence ID" value="KAF1934106.1"/>
    <property type="molecule type" value="Genomic_DNA"/>
</dbReference>
<evidence type="ECO:0000256" key="1">
    <source>
        <dbReference type="SAM" id="MobiDB-lite"/>
    </source>
</evidence>
<feature type="compositionally biased region" description="Low complexity" evidence="1">
    <location>
        <begin position="147"/>
        <end position="158"/>
    </location>
</feature>
<feature type="region of interest" description="Disordered" evidence="1">
    <location>
        <begin position="99"/>
        <end position="158"/>
    </location>
</feature>
<evidence type="ECO:0000313" key="3">
    <source>
        <dbReference type="Proteomes" id="UP000800082"/>
    </source>
</evidence>
<reference evidence="2" key="1">
    <citation type="journal article" date="2020" name="Stud. Mycol.">
        <title>101 Dothideomycetes genomes: a test case for predicting lifestyles and emergence of pathogens.</title>
        <authorList>
            <person name="Haridas S."/>
            <person name="Albert R."/>
            <person name="Binder M."/>
            <person name="Bloem J."/>
            <person name="Labutti K."/>
            <person name="Salamov A."/>
            <person name="Andreopoulos B."/>
            <person name="Baker S."/>
            <person name="Barry K."/>
            <person name="Bills G."/>
            <person name="Bluhm B."/>
            <person name="Cannon C."/>
            <person name="Castanera R."/>
            <person name="Culley D."/>
            <person name="Daum C."/>
            <person name="Ezra D."/>
            <person name="Gonzalez J."/>
            <person name="Henrissat B."/>
            <person name="Kuo A."/>
            <person name="Liang C."/>
            <person name="Lipzen A."/>
            <person name="Lutzoni F."/>
            <person name="Magnuson J."/>
            <person name="Mondo S."/>
            <person name="Nolan M."/>
            <person name="Ohm R."/>
            <person name="Pangilinan J."/>
            <person name="Park H.-J."/>
            <person name="Ramirez L."/>
            <person name="Alfaro M."/>
            <person name="Sun H."/>
            <person name="Tritt A."/>
            <person name="Yoshinaga Y."/>
            <person name="Zwiers L.-H."/>
            <person name="Turgeon B."/>
            <person name="Goodwin S."/>
            <person name="Spatafora J."/>
            <person name="Crous P."/>
            <person name="Grigoriev I."/>
        </authorList>
    </citation>
    <scope>NUCLEOTIDE SEQUENCE</scope>
    <source>
        <strain evidence="2">CBS 183.55</strain>
    </source>
</reference>
<feature type="region of interest" description="Disordered" evidence="1">
    <location>
        <begin position="1"/>
        <end position="51"/>
    </location>
</feature>
<protein>
    <submittedName>
        <fullName evidence="2">Uncharacterized protein</fullName>
    </submittedName>
</protein>
<dbReference type="GeneID" id="54355300"/>
<dbReference type="OrthoDB" id="3801515at2759"/>